<dbReference type="InterPro" id="IPR002925">
    <property type="entry name" value="Dienelactn_hydro"/>
</dbReference>
<evidence type="ECO:0000313" key="3">
    <source>
        <dbReference type="Proteomes" id="UP001597318"/>
    </source>
</evidence>
<dbReference type="GO" id="GO:0016787">
    <property type="term" value="F:hydrolase activity"/>
    <property type="evidence" value="ECO:0007669"/>
    <property type="project" value="UniProtKB-KW"/>
</dbReference>
<dbReference type="Gene3D" id="3.40.50.1820">
    <property type="entry name" value="alpha/beta hydrolase"/>
    <property type="match status" value="1"/>
</dbReference>
<feature type="domain" description="Dienelactone hydrolase" evidence="1">
    <location>
        <begin position="9"/>
        <end position="122"/>
    </location>
</feature>
<keyword evidence="2" id="KW-0378">Hydrolase</keyword>
<evidence type="ECO:0000313" key="2">
    <source>
        <dbReference type="EMBL" id="MFD2212231.1"/>
    </source>
</evidence>
<dbReference type="InterPro" id="IPR029058">
    <property type="entry name" value="AB_hydrolase_fold"/>
</dbReference>
<organism evidence="2 3">
    <name type="scientific">Metabacillus endolithicus</name>
    <dbReference type="NCBI Taxonomy" id="1535204"/>
    <lineage>
        <taxon>Bacteria</taxon>
        <taxon>Bacillati</taxon>
        <taxon>Bacillota</taxon>
        <taxon>Bacilli</taxon>
        <taxon>Bacillales</taxon>
        <taxon>Bacillaceae</taxon>
        <taxon>Metabacillus</taxon>
    </lineage>
</organism>
<comment type="caution">
    <text evidence="2">The sequence shown here is derived from an EMBL/GenBank/DDBJ whole genome shotgun (WGS) entry which is preliminary data.</text>
</comment>
<proteinExistence type="predicted"/>
<dbReference type="EMBL" id="JBHUIK010000001">
    <property type="protein sequence ID" value="MFD2212231.1"/>
    <property type="molecule type" value="Genomic_DNA"/>
</dbReference>
<dbReference type="InterPro" id="IPR051049">
    <property type="entry name" value="Dienelactone_hydrolase-like"/>
</dbReference>
<protein>
    <submittedName>
        <fullName evidence="2">Dienelactone hydrolase family protein</fullName>
        <ecNumber evidence="2">3.1.-.-</ecNumber>
    </submittedName>
</protein>
<name>A0ABW5BTQ2_9BACI</name>
<dbReference type="Pfam" id="PF01738">
    <property type="entry name" value="DLH"/>
    <property type="match status" value="1"/>
</dbReference>
<dbReference type="PANTHER" id="PTHR46623">
    <property type="entry name" value="CARBOXYMETHYLENEBUTENOLIDASE-RELATED"/>
    <property type="match status" value="1"/>
</dbReference>
<reference evidence="3" key="1">
    <citation type="journal article" date="2019" name="Int. J. Syst. Evol. Microbiol.">
        <title>The Global Catalogue of Microorganisms (GCM) 10K type strain sequencing project: providing services to taxonomists for standard genome sequencing and annotation.</title>
        <authorList>
            <consortium name="The Broad Institute Genomics Platform"/>
            <consortium name="The Broad Institute Genome Sequencing Center for Infectious Disease"/>
            <person name="Wu L."/>
            <person name="Ma J."/>
        </authorList>
    </citation>
    <scope>NUCLEOTIDE SEQUENCE [LARGE SCALE GENOMIC DNA]</scope>
    <source>
        <strain evidence="3">CGMCC 1.15474</strain>
    </source>
</reference>
<dbReference type="SUPFAM" id="SSF53474">
    <property type="entry name" value="alpha/beta-Hydrolases"/>
    <property type="match status" value="1"/>
</dbReference>
<dbReference type="Proteomes" id="UP001597318">
    <property type="component" value="Unassembled WGS sequence"/>
</dbReference>
<dbReference type="RefSeq" id="WP_345740732.1">
    <property type="nucleotide sequence ID" value="NZ_CP095550.1"/>
</dbReference>
<accession>A0ABW5BTQ2</accession>
<dbReference type="PANTHER" id="PTHR46623:SF6">
    <property type="entry name" value="ALPHA_BETA-HYDROLASES SUPERFAMILY PROTEIN"/>
    <property type="match status" value="1"/>
</dbReference>
<sequence>MIHSLLSEVKDNYSKVFIVGFSVGATIAWLCSNHESINGVVGYYGSRIRDYLDLVPPCPTLLFFPQEEKSFDVDSLITILEGKSINTYKFNGLHGFSNPFSSNYHLESSRKAYAIMNEFLKNH</sequence>
<dbReference type="EC" id="3.1.-.-" evidence="2"/>
<gene>
    <name evidence="2" type="ORF">ACFSKK_00735</name>
</gene>
<keyword evidence="3" id="KW-1185">Reference proteome</keyword>
<evidence type="ECO:0000259" key="1">
    <source>
        <dbReference type="Pfam" id="PF01738"/>
    </source>
</evidence>